<dbReference type="STRING" id="27835.A0A0N4XU65"/>
<evidence type="ECO:0000313" key="2">
    <source>
        <dbReference type="EMBL" id="VDL69819.1"/>
    </source>
</evidence>
<evidence type="ECO:0000256" key="1">
    <source>
        <dbReference type="SAM" id="Phobius"/>
    </source>
</evidence>
<dbReference type="SUPFAM" id="SSF53649">
    <property type="entry name" value="Alkaline phosphatase-like"/>
    <property type="match status" value="1"/>
</dbReference>
<protein>
    <submittedName>
        <fullName evidence="4">Ectonucleotide pyrophosphatase/phosphodiesterase family member 3</fullName>
    </submittedName>
</protein>
<dbReference type="EMBL" id="UYSL01019786">
    <property type="protein sequence ID" value="VDL69819.1"/>
    <property type="molecule type" value="Genomic_DNA"/>
</dbReference>
<dbReference type="WBParaSite" id="NBR_0000622901-mRNA-1">
    <property type="protein sequence ID" value="NBR_0000622901-mRNA-1"/>
    <property type="gene ID" value="NBR_0000622901"/>
</dbReference>
<dbReference type="GO" id="GO:0031674">
    <property type="term" value="C:I band"/>
    <property type="evidence" value="ECO:0007669"/>
    <property type="project" value="TreeGrafter"/>
</dbReference>
<reference evidence="2 3" key="2">
    <citation type="submission" date="2018-11" db="EMBL/GenBank/DDBJ databases">
        <authorList>
            <consortium name="Pathogen Informatics"/>
        </authorList>
    </citation>
    <scope>NUCLEOTIDE SEQUENCE [LARGE SCALE GENOMIC DNA]</scope>
</reference>
<dbReference type="GO" id="GO:0016529">
    <property type="term" value="C:sarcoplasmic reticulum"/>
    <property type="evidence" value="ECO:0007669"/>
    <property type="project" value="TreeGrafter"/>
</dbReference>
<proteinExistence type="predicted"/>
<organism evidence="4">
    <name type="scientific">Nippostrongylus brasiliensis</name>
    <name type="common">Rat hookworm</name>
    <dbReference type="NCBI Taxonomy" id="27835"/>
    <lineage>
        <taxon>Eukaryota</taxon>
        <taxon>Metazoa</taxon>
        <taxon>Ecdysozoa</taxon>
        <taxon>Nematoda</taxon>
        <taxon>Chromadorea</taxon>
        <taxon>Rhabditida</taxon>
        <taxon>Rhabditina</taxon>
        <taxon>Rhabditomorpha</taxon>
        <taxon>Strongyloidea</taxon>
        <taxon>Heligmosomidae</taxon>
        <taxon>Nippostrongylus</taxon>
    </lineage>
</organism>
<evidence type="ECO:0000313" key="3">
    <source>
        <dbReference type="Proteomes" id="UP000271162"/>
    </source>
</evidence>
<dbReference type="Pfam" id="PF01663">
    <property type="entry name" value="Phosphodiest"/>
    <property type="match status" value="1"/>
</dbReference>
<keyword evidence="1" id="KW-0812">Transmembrane</keyword>
<dbReference type="Gene3D" id="3.40.720.10">
    <property type="entry name" value="Alkaline Phosphatase, subunit A"/>
    <property type="match status" value="1"/>
</dbReference>
<dbReference type="GO" id="GO:0055120">
    <property type="term" value="C:striated muscle dense body"/>
    <property type="evidence" value="ECO:0007669"/>
    <property type="project" value="TreeGrafter"/>
</dbReference>
<dbReference type="InterPro" id="IPR017850">
    <property type="entry name" value="Alkaline_phosphatase_core_sf"/>
</dbReference>
<keyword evidence="3" id="KW-1185">Reference proteome</keyword>
<dbReference type="Gene3D" id="3.30.1360.180">
    <property type="match status" value="1"/>
</dbReference>
<accession>A0A0N4XU65</accession>
<evidence type="ECO:0000313" key="4">
    <source>
        <dbReference type="WBParaSite" id="NBR_0000622901-mRNA-1"/>
    </source>
</evidence>
<reference evidence="4" key="1">
    <citation type="submission" date="2017-02" db="UniProtKB">
        <authorList>
            <consortium name="WormBaseParasite"/>
        </authorList>
    </citation>
    <scope>IDENTIFICATION</scope>
</reference>
<dbReference type="OMA" id="RTACLFW"/>
<keyword evidence="1" id="KW-1133">Transmembrane helix</keyword>
<feature type="transmembrane region" description="Helical" evidence="1">
    <location>
        <begin position="26"/>
        <end position="52"/>
    </location>
</feature>
<gene>
    <name evidence="2" type="ORF">NBR_LOCUS6230</name>
</gene>
<name>A0A0N4XU65_NIPBR</name>
<dbReference type="PANTHER" id="PTHR10151">
    <property type="entry name" value="ECTONUCLEOTIDE PYROPHOSPHATASE/PHOSPHODIESTERASE"/>
    <property type="match status" value="1"/>
</dbReference>
<dbReference type="CDD" id="cd16018">
    <property type="entry name" value="Enpp"/>
    <property type="match status" value="1"/>
</dbReference>
<dbReference type="AlphaFoldDB" id="A0A0N4XU65"/>
<dbReference type="PANTHER" id="PTHR10151:SF114">
    <property type="entry name" value="ECTONUCLEOTIDE PYROPHOSPHATASE_PHOSPHODIESTERASE C27A7.3"/>
    <property type="match status" value="1"/>
</dbReference>
<dbReference type="InterPro" id="IPR002591">
    <property type="entry name" value="Phosphodiest/P_Trfase"/>
</dbReference>
<dbReference type="Proteomes" id="UP000271162">
    <property type="component" value="Unassembled WGS sequence"/>
</dbReference>
<sequence length="664" mass="75123">MGPIWLFPHCLYFSKLYIILIRPVPYFYVLLVTLLTMALIGVILGLVVIVKLGQMQQSEAKRTQNIQDVLNVHSTDRTLDGIALGFQRGYENPNLLSYSKIKECPGQCLRRDFSKPPLVILSLDGFARQYLDRYSVEALSYIKKCGATAERVFPPFPSRTFPSHYTMVTGLYPESHGIVDNNVLDTNISDRLESMKSATLPPGFYRGDPIWNVYKRSGGRTACLFWPGCAYNISGMGPDISPPYNKDLPFRNRFDQVINWLMLPKDRRPGLITAYMDQPDTTGHYQIDDKDIERQLQELDTLLRYFLDRLQSEGLLPCINLAIVSDHGMQKTNYTYYFSDAYKDPNVITASGVVGRVYKYKSGSLAGRKRVFDGDFTHTIPEATVEQLSKPFTCNRGERWRVFDRHSIPTRKHYQKTPRVGDLIVQGEPGTSFVQDPSKDWKLRGDHGYDYLNPSMHTIFFAMGTECPRTGPPAAVGCSSGCSSDELQRITQRLQCDSEPNVPFRISSDKFRRCYQNYCEKTVVVGVGNDAPAVVTEILTKEQHLSNESCPFVNSKYGVVCSPISSSPGFTIGSLSADTRSGLANISTIAVALKDGFVRDFLAPLNNYTRSVVEQMGRAPEKRLLEYTARLKDVELISGIQLQFPQLRYEELLRLRTHIALQLW</sequence>
<keyword evidence="1" id="KW-0472">Membrane</keyword>